<dbReference type="InterPro" id="IPR054414">
    <property type="entry name" value="Ccdc124/Oxs1_C"/>
</dbReference>
<evidence type="ECO:0000256" key="2">
    <source>
        <dbReference type="ARBA" id="ARBA00008296"/>
    </source>
</evidence>
<dbReference type="GO" id="GO:0005634">
    <property type="term" value="C:nucleus"/>
    <property type="evidence" value="ECO:0007669"/>
    <property type="project" value="TreeGrafter"/>
</dbReference>
<evidence type="ECO:0000256" key="4">
    <source>
        <dbReference type="SAM" id="MobiDB-lite"/>
    </source>
</evidence>
<evidence type="ECO:0000256" key="1">
    <source>
        <dbReference type="ARBA" id="ARBA00004214"/>
    </source>
</evidence>
<comment type="subcellular location">
    <subcellularLocation>
        <location evidence="1">Midbody</location>
    </subcellularLocation>
</comment>
<accession>A0A7R8CWI4</accession>
<reference evidence="6" key="1">
    <citation type="submission" date="2021-02" db="EMBL/GenBank/DDBJ databases">
        <authorList>
            <person name="Bekaert M."/>
        </authorList>
    </citation>
    <scope>NUCLEOTIDE SEQUENCE</scope>
    <source>
        <strain evidence="6">IoA-00</strain>
    </source>
</reference>
<proteinExistence type="inferred from homology"/>
<feature type="domain" description="Coiled-coil" evidence="5">
    <location>
        <begin position="159"/>
        <end position="231"/>
    </location>
</feature>
<dbReference type="EMBL" id="HG994583">
    <property type="protein sequence ID" value="CAF2921503.1"/>
    <property type="molecule type" value="Genomic_DNA"/>
</dbReference>
<dbReference type="GO" id="GO:0003713">
    <property type="term" value="F:transcription coactivator activity"/>
    <property type="evidence" value="ECO:0007669"/>
    <property type="project" value="TreeGrafter"/>
</dbReference>
<keyword evidence="7" id="KW-1185">Reference proteome</keyword>
<dbReference type="OrthoDB" id="76412at2759"/>
<dbReference type="Pfam" id="PF06244">
    <property type="entry name" value="Ccdc124"/>
    <property type="match status" value="1"/>
</dbReference>
<dbReference type="PANTHER" id="PTHR21680">
    <property type="entry name" value="COILED-COIL DOMAIN-CONTAINING PROTEIN 124"/>
    <property type="match status" value="1"/>
</dbReference>
<name>A0A7R8CWI4_LEPSM</name>
<protein>
    <submittedName>
        <fullName evidence="6">Coiled-coil domain-containing protein 124,Coiled-coil domain-containing protein 124-A</fullName>
    </submittedName>
</protein>
<dbReference type="InterPro" id="IPR010422">
    <property type="entry name" value="Ccdc124/Oxs1"/>
</dbReference>
<organism evidence="6 7">
    <name type="scientific">Lepeophtheirus salmonis</name>
    <name type="common">Salmon louse</name>
    <name type="synonym">Caligus salmonis</name>
    <dbReference type="NCBI Taxonomy" id="72036"/>
    <lineage>
        <taxon>Eukaryota</taxon>
        <taxon>Metazoa</taxon>
        <taxon>Ecdysozoa</taxon>
        <taxon>Arthropoda</taxon>
        <taxon>Crustacea</taxon>
        <taxon>Multicrustacea</taxon>
        <taxon>Hexanauplia</taxon>
        <taxon>Copepoda</taxon>
        <taxon>Siphonostomatoida</taxon>
        <taxon>Caligidae</taxon>
        <taxon>Lepeophtheirus</taxon>
    </lineage>
</organism>
<comment type="similarity">
    <text evidence="2">Belongs to the CCDC124 family.</text>
</comment>
<feature type="region of interest" description="Disordered" evidence="4">
    <location>
        <begin position="35"/>
        <end position="99"/>
    </location>
</feature>
<evidence type="ECO:0000313" key="7">
    <source>
        <dbReference type="Proteomes" id="UP000675881"/>
    </source>
</evidence>
<dbReference type="PANTHER" id="PTHR21680:SF0">
    <property type="entry name" value="COILED-COIL DOMAIN-CONTAINING PROTEIN 124"/>
    <property type="match status" value="1"/>
</dbReference>
<dbReference type="GO" id="GO:0030496">
    <property type="term" value="C:midbody"/>
    <property type="evidence" value="ECO:0007669"/>
    <property type="project" value="UniProtKB-SubCell"/>
</dbReference>
<keyword evidence="3" id="KW-0175">Coiled coil</keyword>
<evidence type="ECO:0000313" key="6">
    <source>
        <dbReference type="EMBL" id="CAF2921503.1"/>
    </source>
</evidence>
<gene>
    <name evidence="6" type="ORF">LSAA_9342</name>
</gene>
<sequence length="236" mass="27416">MLKQSFTQELYKKLEATEDKGLEIEDKLTFKVVMPKKFPAENSKASAAKAKKNERAQEEKQRKDKELEDAKWKDDDKQLSKKLARKEEAERKRIENLEKKKERALLAEEEEKVLVNSKKGPHSKLTQAQIRQEKERLDAIARASAKGEKTHIEKPIEENINVKMAEEVQARNLDEAISALSVKNTLDKHPEKRLKAAYDEFEGERLPQLKTEFSNLRLSQLKQMLLKVVNTSLDFY</sequence>
<evidence type="ECO:0000256" key="3">
    <source>
        <dbReference type="ARBA" id="ARBA00023054"/>
    </source>
</evidence>
<dbReference type="Proteomes" id="UP000675881">
    <property type="component" value="Chromosome 4"/>
</dbReference>
<dbReference type="GO" id="GO:0006366">
    <property type="term" value="P:transcription by RNA polymerase II"/>
    <property type="evidence" value="ECO:0007669"/>
    <property type="project" value="TreeGrafter"/>
</dbReference>
<dbReference type="AlphaFoldDB" id="A0A7R8CWI4"/>
<feature type="compositionally biased region" description="Basic and acidic residues" evidence="4">
    <location>
        <begin position="51"/>
        <end position="99"/>
    </location>
</feature>
<evidence type="ECO:0000259" key="5">
    <source>
        <dbReference type="Pfam" id="PF06244"/>
    </source>
</evidence>